<gene>
    <name evidence="1" type="ORF">GAGA_2278</name>
</gene>
<keyword evidence="2" id="KW-1185">Reference proteome</keyword>
<protein>
    <submittedName>
        <fullName evidence="1">Uncharacterized protein</fullName>
    </submittedName>
</protein>
<organism evidence="1 2">
    <name type="scientific">Paraglaciecola agarilytica NO2</name>
    <dbReference type="NCBI Taxonomy" id="1125747"/>
    <lineage>
        <taxon>Bacteria</taxon>
        <taxon>Pseudomonadati</taxon>
        <taxon>Pseudomonadota</taxon>
        <taxon>Gammaproteobacteria</taxon>
        <taxon>Alteromonadales</taxon>
        <taxon>Alteromonadaceae</taxon>
        <taxon>Paraglaciecola</taxon>
    </lineage>
</organism>
<name>A0ABQ0I759_9ALTE</name>
<comment type="caution">
    <text evidence="1">The sequence shown here is derived from an EMBL/GenBank/DDBJ whole genome shotgun (WGS) entry which is preliminary data.</text>
</comment>
<sequence length="42" mass="4671">MVLAQTASRIFTNAENVEPILKKELKPAIDVGMNSQKVMLLK</sequence>
<proteinExistence type="predicted"/>
<dbReference type="EMBL" id="BAEK01000035">
    <property type="protein sequence ID" value="GAC05130.1"/>
    <property type="molecule type" value="Genomic_DNA"/>
</dbReference>
<reference evidence="1 2" key="1">
    <citation type="journal article" date="2014" name="Environ. Microbiol.">
        <title>Comparative genomics of the marine bacterial genus Glaciecola reveals the high degree of genomic diversity and genomic characteristic for cold adaptation.</title>
        <authorList>
            <person name="Qin Q.L."/>
            <person name="Xie B.B."/>
            <person name="Yu Y."/>
            <person name="Shu Y.L."/>
            <person name="Rong J.C."/>
            <person name="Zhang Y.J."/>
            <person name="Zhao D.L."/>
            <person name="Chen X.L."/>
            <person name="Zhang X.Y."/>
            <person name="Chen B."/>
            <person name="Zhou B.C."/>
            <person name="Zhang Y.Z."/>
        </authorList>
    </citation>
    <scope>NUCLEOTIDE SEQUENCE [LARGE SCALE GENOMIC DNA]</scope>
    <source>
        <strain evidence="1 2">NO2</strain>
    </source>
</reference>
<dbReference type="Proteomes" id="UP000008372">
    <property type="component" value="Unassembled WGS sequence"/>
</dbReference>
<evidence type="ECO:0000313" key="2">
    <source>
        <dbReference type="Proteomes" id="UP000008372"/>
    </source>
</evidence>
<evidence type="ECO:0000313" key="1">
    <source>
        <dbReference type="EMBL" id="GAC05130.1"/>
    </source>
</evidence>
<accession>A0ABQ0I759</accession>